<accession>A0A8E1W3A6</accession>
<gene>
    <name evidence="2" type="ORF">H5411_29900</name>
</gene>
<dbReference type="SUPFAM" id="SSF50965">
    <property type="entry name" value="Galactose oxidase, central domain"/>
    <property type="match status" value="1"/>
</dbReference>
<dbReference type="AlphaFoldDB" id="A0A8E1W3A6"/>
<dbReference type="EMBL" id="JACJHR010000052">
    <property type="protein sequence ID" value="MBB2503335.1"/>
    <property type="molecule type" value="Genomic_DNA"/>
</dbReference>
<comment type="caution">
    <text evidence="2">The sequence shown here is derived from an EMBL/GenBank/DDBJ whole genome shotgun (WGS) entry which is preliminary data.</text>
</comment>
<feature type="compositionally biased region" description="Low complexity" evidence="1">
    <location>
        <begin position="1"/>
        <end position="21"/>
    </location>
</feature>
<reference evidence="2 3" key="1">
    <citation type="submission" date="2020-08" db="EMBL/GenBank/DDBJ databases">
        <title>Amycolatopsis echigonensis JCM 21831.</title>
        <authorList>
            <person name="Tedsree N."/>
            <person name="Kuncharoen N."/>
            <person name="Likhitwitayawuid K."/>
            <person name="Tanasupawat S."/>
        </authorList>
    </citation>
    <scope>NUCLEOTIDE SEQUENCE [LARGE SCALE GENOMIC DNA]</scope>
    <source>
        <strain evidence="2 3">JCM 21831</strain>
    </source>
</reference>
<dbReference type="Proteomes" id="UP000550260">
    <property type="component" value="Unassembled WGS sequence"/>
</dbReference>
<dbReference type="InterPro" id="IPR011043">
    <property type="entry name" value="Gal_Oxase/kelch_b-propeller"/>
</dbReference>
<organism evidence="2 3">
    <name type="scientific">Amycolatopsis echigonensis</name>
    <dbReference type="NCBI Taxonomy" id="2576905"/>
    <lineage>
        <taxon>Bacteria</taxon>
        <taxon>Bacillati</taxon>
        <taxon>Actinomycetota</taxon>
        <taxon>Actinomycetes</taxon>
        <taxon>Pseudonocardiales</taxon>
        <taxon>Pseudonocardiaceae</taxon>
        <taxon>Amycolatopsis</taxon>
    </lineage>
</organism>
<feature type="region of interest" description="Disordered" evidence="1">
    <location>
        <begin position="1"/>
        <end position="32"/>
    </location>
</feature>
<name>A0A8E1W3A6_9PSEU</name>
<evidence type="ECO:0000256" key="1">
    <source>
        <dbReference type="SAM" id="MobiDB-lite"/>
    </source>
</evidence>
<evidence type="ECO:0000313" key="2">
    <source>
        <dbReference type="EMBL" id="MBB2503335.1"/>
    </source>
</evidence>
<protein>
    <submittedName>
        <fullName evidence="2">Uncharacterized protein</fullName>
    </submittedName>
</protein>
<sequence>MLTSCTSGAPVPAPASSARPTPTTPPPTGLDGRVATDGIGVELLLATSPPTVFDADSGVRGTLPGVPGGERVVSVLRVGHTPVVLTAPTCQQSGCAPAEVYVYLGLSPPRSLGTAVSAAPGADGTSVWLIREDGPDLCRLEHVALTGVSFGHGTVASCRTLVRVETSHGLLITVGGGTAETVDVLIDPATGRTVQQSPRILAAAGDRLVLGGLTDLTVFDLRSGARKPVALPVPQPNPYVLPSRDGSVAAVDFGTPSFAGTGTQTRDLWLLDLRDGTWQEAPSMPYSTENLKHSGLEWTEAGDLIVDDGVVAAWHPGEPAWRLGKAKLAAAQQAAGVATS</sequence>
<proteinExistence type="predicted"/>
<evidence type="ECO:0000313" key="3">
    <source>
        <dbReference type="Proteomes" id="UP000550260"/>
    </source>
</evidence>